<dbReference type="Gene3D" id="3.10.20.30">
    <property type="match status" value="1"/>
</dbReference>
<dbReference type="PANTHER" id="PTHR11451">
    <property type="entry name" value="THREONINE-TRNA LIGASE"/>
    <property type="match status" value="1"/>
</dbReference>
<evidence type="ECO:0000256" key="4">
    <source>
        <dbReference type="ARBA" id="ARBA00022490"/>
    </source>
</evidence>
<evidence type="ECO:0000313" key="16">
    <source>
        <dbReference type="EMBL" id="NXQ33726.1"/>
    </source>
</evidence>
<dbReference type="FunFam" id="3.30.980.10:FF:000005">
    <property type="entry name" value="Threonyl-tRNA synthetase, mitochondrial"/>
    <property type="match status" value="1"/>
</dbReference>
<dbReference type="GO" id="GO:0004829">
    <property type="term" value="F:threonine-tRNA ligase activity"/>
    <property type="evidence" value="ECO:0007669"/>
    <property type="project" value="UniProtKB-EC"/>
</dbReference>
<dbReference type="InterPro" id="IPR036621">
    <property type="entry name" value="Anticodon-bd_dom_sf"/>
</dbReference>
<feature type="non-terminal residue" evidence="16">
    <location>
        <position position="685"/>
    </location>
</feature>
<evidence type="ECO:0000259" key="15">
    <source>
        <dbReference type="PROSITE" id="PS51880"/>
    </source>
</evidence>
<feature type="non-terminal residue" evidence="16">
    <location>
        <position position="1"/>
    </location>
</feature>
<evidence type="ECO:0000256" key="7">
    <source>
        <dbReference type="ARBA" id="ARBA00022840"/>
    </source>
</evidence>
<dbReference type="SMART" id="SM00863">
    <property type="entry name" value="tRNA_SAD"/>
    <property type="match status" value="1"/>
</dbReference>
<dbReference type="Proteomes" id="UP000571582">
    <property type="component" value="Unassembled WGS sequence"/>
</dbReference>
<keyword evidence="5" id="KW-0436">Ligase</keyword>
<keyword evidence="4" id="KW-0963">Cytoplasm</keyword>
<comment type="catalytic activity">
    <reaction evidence="11">
        <text>tRNA(Thr) + L-threonine + ATP = L-threonyl-tRNA(Thr) + AMP + diphosphate + H(+)</text>
        <dbReference type="Rhea" id="RHEA:24624"/>
        <dbReference type="Rhea" id="RHEA-COMP:9670"/>
        <dbReference type="Rhea" id="RHEA-COMP:9704"/>
        <dbReference type="ChEBI" id="CHEBI:15378"/>
        <dbReference type="ChEBI" id="CHEBI:30616"/>
        <dbReference type="ChEBI" id="CHEBI:33019"/>
        <dbReference type="ChEBI" id="CHEBI:57926"/>
        <dbReference type="ChEBI" id="CHEBI:78442"/>
        <dbReference type="ChEBI" id="CHEBI:78534"/>
        <dbReference type="ChEBI" id="CHEBI:456215"/>
        <dbReference type="EC" id="6.1.1.3"/>
    </reaction>
</comment>
<comment type="caution">
    <text evidence="16">The sequence shown here is derived from an EMBL/GenBank/DDBJ whole genome shotgun (WGS) entry which is preliminary data.</text>
</comment>
<dbReference type="FunFam" id="3.30.930.10:FF:000019">
    <property type="entry name" value="Threonine--tRNA ligase"/>
    <property type="match status" value="1"/>
</dbReference>
<dbReference type="InterPro" id="IPR012676">
    <property type="entry name" value="TGS-like"/>
</dbReference>
<keyword evidence="17" id="KW-1185">Reference proteome</keyword>
<dbReference type="AlphaFoldDB" id="A0A7L2CBP2"/>
<reference evidence="16 17" key="1">
    <citation type="submission" date="2019-09" db="EMBL/GenBank/DDBJ databases">
        <title>Bird 10,000 Genomes (B10K) Project - Family phase.</title>
        <authorList>
            <person name="Zhang G."/>
        </authorList>
    </citation>
    <scope>NUCLEOTIDE SEQUENCE [LARGE SCALE GENOMIC DNA]</scope>
    <source>
        <strain evidence="16">B10K-DU-001-15</strain>
        <tissue evidence="16">Muscle</tissue>
    </source>
</reference>
<dbReference type="Pfam" id="PF00587">
    <property type="entry name" value="tRNA-synt_2b"/>
    <property type="match status" value="1"/>
</dbReference>
<feature type="compositionally biased region" description="Gly residues" evidence="13">
    <location>
        <begin position="21"/>
        <end position="35"/>
    </location>
</feature>
<evidence type="ECO:0000256" key="6">
    <source>
        <dbReference type="ARBA" id="ARBA00022741"/>
    </source>
</evidence>
<evidence type="ECO:0000313" key="17">
    <source>
        <dbReference type="Proteomes" id="UP000571582"/>
    </source>
</evidence>
<sequence>EHLRLFQRLRAAAAERRDGPGDGAGPGGGAGGGRLPPGTPIRIALPDGRRLPGRALRTTPFQVASELGYGPGAALVARVNGTLQDLDRPLECDTDLELLDFSTPEGREAFWRSSACVLGAVAEQLFGATLCSAQATEDGFFCDVHMGSRAVQSAELPALEEACAAFARARHRFERLEATPQQLAELLQHNSFQLQQLEEVTSPTATVYRCGPLLQLCRGPLLRHTGLIGALRVLTSSAALWGGAGGRSLQRVAAVSFPSARELEQWERAQEEAAQRDHRRIGKDQELFFFHKFSPGSCFFLPRGAHVYNTLVEFIRSEYRARGFSEVVTPNLFSPQLWELSGHWQHYSPHIFSVPATPETLSLKPMNCPAHCLMFAHRPRSWRELPLRLADFGVLHRNEPPGSLTGLTRVRRFQQDDAHIFCTLEQLESEIDSSLDFIRTVYAVLGFSFRLALATRPDGFLGDPETWDRAEQQLERSLRNFGQPWELSPGDGAFYGPKIDIRIRDALGRHHQCGTIQLDFQMPERFELEYASPAGAPARPVLIHRAVLGSVERMVAVLAESCGGRWPFWLSPLQAMVIPQSPEVEDYAREVSLGVPWFGVPRFGGCRGLGVPWFGGAAVWGRREGPRAPPDGRAPAVVGRRERDHGTVSVRTRQNRQLGELQLPLVLQRLQELRDGRVPDAEQRF</sequence>
<organism evidence="16 17">
    <name type="scientific">Alaudala cheleensis</name>
    <name type="common">Asian short-toed lark</name>
    <dbReference type="NCBI Taxonomy" id="670337"/>
    <lineage>
        <taxon>Eukaryota</taxon>
        <taxon>Metazoa</taxon>
        <taxon>Chordata</taxon>
        <taxon>Craniata</taxon>
        <taxon>Vertebrata</taxon>
        <taxon>Euteleostomi</taxon>
        <taxon>Archelosauria</taxon>
        <taxon>Archosauria</taxon>
        <taxon>Dinosauria</taxon>
        <taxon>Saurischia</taxon>
        <taxon>Theropoda</taxon>
        <taxon>Coelurosauria</taxon>
        <taxon>Aves</taxon>
        <taxon>Neognathae</taxon>
        <taxon>Neoaves</taxon>
        <taxon>Telluraves</taxon>
        <taxon>Australaves</taxon>
        <taxon>Passeriformes</taxon>
        <taxon>Sylvioidea</taxon>
        <taxon>Alaudidae</taxon>
        <taxon>Alaudala</taxon>
    </lineage>
</organism>
<keyword evidence="9" id="KW-0030">Aminoacyl-tRNA synthetase</keyword>
<feature type="region of interest" description="Disordered" evidence="13">
    <location>
        <begin position="13"/>
        <end position="38"/>
    </location>
</feature>
<keyword evidence="8" id="KW-0648">Protein biosynthesis</keyword>
<dbReference type="Gene3D" id="3.30.930.10">
    <property type="entry name" value="Bira Bifunctional Protein, Domain 2"/>
    <property type="match status" value="1"/>
</dbReference>
<evidence type="ECO:0000256" key="8">
    <source>
        <dbReference type="ARBA" id="ARBA00022917"/>
    </source>
</evidence>
<dbReference type="PRINTS" id="PR01047">
    <property type="entry name" value="TRNASYNTHTHR"/>
</dbReference>
<dbReference type="SUPFAM" id="SSF52954">
    <property type="entry name" value="Class II aaRS ABD-related"/>
    <property type="match status" value="1"/>
</dbReference>
<dbReference type="Pfam" id="PF07973">
    <property type="entry name" value="tRNA_SAD"/>
    <property type="match status" value="1"/>
</dbReference>
<dbReference type="InterPro" id="IPR018163">
    <property type="entry name" value="Thr/Ala-tRNA-synth_IIc_edit"/>
</dbReference>
<dbReference type="Gene3D" id="3.40.50.800">
    <property type="entry name" value="Anticodon-binding domain"/>
    <property type="match status" value="1"/>
</dbReference>
<feature type="domain" description="Aminoacyl-transfer RNA synthetases class-II family profile" evidence="14">
    <location>
        <begin position="304"/>
        <end position="567"/>
    </location>
</feature>
<evidence type="ECO:0000256" key="13">
    <source>
        <dbReference type="SAM" id="MobiDB-lite"/>
    </source>
</evidence>
<dbReference type="PROSITE" id="PS51880">
    <property type="entry name" value="TGS"/>
    <property type="match status" value="1"/>
</dbReference>
<dbReference type="InterPro" id="IPR012675">
    <property type="entry name" value="Beta-grasp_dom_sf"/>
</dbReference>
<dbReference type="PROSITE" id="PS50862">
    <property type="entry name" value="AA_TRNA_LIGASE_II"/>
    <property type="match status" value="1"/>
</dbReference>
<dbReference type="Gene3D" id="3.30.980.10">
    <property type="entry name" value="Threonyl-trna Synthetase, Chain A, domain 2"/>
    <property type="match status" value="1"/>
</dbReference>
<evidence type="ECO:0000256" key="3">
    <source>
        <dbReference type="ARBA" id="ARBA00013163"/>
    </source>
</evidence>
<dbReference type="SUPFAM" id="SSF55681">
    <property type="entry name" value="Class II aaRS and biotin synthetases"/>
    <property type="match status" value="1"/>
</dbReference>
<evidence type="ECO:0000256" key="1">
    <source>
        <dbReference type="ARBA" id="ARBA00004496"/>
    </source>
</evidence>
<evidence type="ECO:0000256" key="9">
    <source>
        <dbReference type="ARBA" id="ARBA00023146"/>
    </source>
</evidence>
<dbReference type="InterPro" id="IPR033728">
    <property type="entry name" value="ThrRS_core"/>
</dbReference>
<evidence type="ECO:0000259" key="14">
    <source>
        <dbReference type="PROSITE" id="PS50862"/>
    </source>
</evidence>
<dbReference type="CDD" id="cd01667">
    <property type="entry name" value="TGS_ThrRS"/>
    <property type="match status" value="1"/>
</dbReference>
<dbReference type="PANTHER" id="PTHR11451:SF27">
    <property type="entry name" value="THREONINE--TRNA LIGASE, MITOCHONDRIAL"/>
    <property type="match status" value="1"/>
</dbReference>
<dbReference type="CDD" id="cd00771">
    <property type="entry name" value="ThrRS_core"/>
    <property type="match status" value="1"/>
</dbReference>
<accession>A0A7L2CBP2</accession>
<protein>
    <recommendedName>
        <fullName evidence="12">Probable threonine--tRNA ligase, cytoplasmic</fullName>
        <ecNumber evidence="3">6.1.1.3</ecNumber>
    </recommendedName>
    <alternativeName>
        <fullName evidence="10">Threonyl-tRNA synthetase</fullName>
    </alternativeName>
</protein>
<dbReference type="InterPro" id="IPR004095">
    <property type="entry name" value="TGS"/>
</dbReference>
<gene>
    <name evidence="16" type="primary">Tars_1</name>
    <name evidence="16" type="ORF">ALACHE_R05025</name>
</gene>
<evidence type="ECO:0000256" key="12">
    <source>
        <dbReference type="ARBA" id="ARBA00072369"/>
    </source>
</evidence>
<dbReference type="EC" id="6.1.1.3" evidence="3"/>
<proteinExistence type="inferred from homology"/>
<dbReference type="SUPFAM" id="SSF81271">
    <property type="entry name" value="TGS-like"/>
    <property type="match status" value="1"/>
</dbReference>
<evidence type="ECO:0000256" key="5">
    <source>
        <dbReference type="ARBA" id="ARBA00022598"/>
    </source>
</evidence>
<dbReference type="GO" id="GO:0005524">
    <property type="term" value="F:ATP binding"/>
    <property type="evidence" value="ECO:0007669"/>
    <property type="project" value="UniProtKB-KW"/>
</dbReference>
<dbReference type="NCBIfam" id="TIGR00418">
    <property type="entry name" value="thrS"/>
    <property type="match status" value="1"/>
</dbReference>
<evidence type="ECO:0000256" key="10">
    <source>
        <dbReference type="ARBA" id="ARBA00031900"/>
    </source>
</evidence>
<evidence type="ECO:0000256" key="11">
    <source>
        <dbReference type="ARBA" id="ARBA00049515"/>
    </source>
</evidence>
<dbReference type="InterPro" id="IPR006195">
    <property type="entry name" value="aa-tRNA-synth_II"/>
</dbReference>
<feature type="domain" description="TGS" evidence="15">
    <location>
        <begin position="39"/>
        <end position="100"/>
    </location>
</feature>
<dbReference type="InterPro" id="IPR012947">
    <property type="entry name" value="tRNA_SAD"/>
</dbReference>
<name>A0A7L2CBP2_9PASS</name>
<dbReference type="GO" id="GO:0005739">
    <property type="term" value="C:mitochondrion"/>
    <property type="evidence" value="ECO:0007669"/>
    <property type="project" value="TreeGrafter"/>
</dbReference>
<comment type="similarity">
    <text evidence="2">Belongs to the class-II aminoacyl-tRNA synthetase family.</text>
</comment>
<dbReference type="GO" id="GO:0006435">
    <property type="term" value="P:threonyl-tRNA aminoacylation"/>
    <property type="evidence" value="ECO:0007669"/>
    <property type="project" value="InterPro"/>
</dbReference>
<comment type="subcellular location">
    <subcellularLocation>
        <location evidence="1">Cytoplasm</location>
    </subcellularLocation>
</comment>
<feature type="region of interest" description="Disordered" evidence="13">
    <location>
        <begin position="622"/>
        <end position="652"/>
    </location>
</feature>
<dbReference type="SUPFAM" id="SSF55186">
    <property type="entry name" value="ThrRS/AlaRS common domain"/>
    <property type="match status" value="1"/>
</dbReference>
<keyword evidence="7" id="KW-0067">ATP-binding</keyword>
<evidence type="ECO:0000256" key="2">
    <source>
        <dbReference type="ARBA" id="ARBA00008226"/>
    </source>
</evidence>
<dbReference type="InterPro" id="IPR002314">
    <property type="entry name" value="aa-tRNA-synt_IIb"/>
</dbReference>
<keyword evidence="6" id="KW-0547">Nucleotide-binding</keyword>
<dbReference type="InterPro" id="IPR045864">
    <property type="entry name" value="aa-tRNA-synth_II/BPL/LPL"/>
</dbReference>
<dbReference type="InterPro" id="IPR002320">
    <property type="entry name" value="Thr-tRNA-ligase_IIa"/>
</dbReference>
<dbReference type="EMBL" id="VWYE01022623">
    <property type="protein sequence ID" value="NXQ33726.1"/>
    <property type="molecule type" value="Genomic_DNA"/>
</dbReference>